<accession>A0A6A3G8H2</accession>
<keyword evidence="5" id="KW-0732">Signal</keyword>
<feature type="chain" id="PRO_5025630541" description="Crinkler effector protein N-terminal domain-containing protein" evidence="5">
    <location>
        <begin position="17"/>
        <end position="109"/>
    </location>
</feature>
<evidence type="ECO:0000256" key="2">
    <source>
        <dbReference type="ARBA" id="ARBA00004613"/>
    </source>
</evidence>
<gene>
    <name evidence="7" type="ORF">PR002_g31979</name>
</gene>
<dbReference type="Pfam" id="PF20147">
    <property type="entry name" value="Crinkler"/>
    <property type="match status" value="1"/>
</dbReference>
<reference evidence="7 8" key="1">
    <citation type="submission" date="2018-09" db="EMBL/GenBank/DDBJ databases">
        <title>Genomic investigation of the strawberry pathogen Phytophthora fragariae indicates pathogenicity is determined by transcriptional variation in three key races.</title>
        <authorList>
            <person name="Adams T.M."/>
            <person name="Armitage A.D."/>
            <person name="Sobczyk M.K."/>
            <person name="Bates H.J."/>
            <person name="Dunwell J.M."/>
            <person name="Nellist C.F."/>
            <person name="Harrison R.J."/>
        </authorList>
    </citation>
    <scope>NUCLEOTIDE SEQUENCE [LARGE SCALE GENOMIC DNA]</scope>
    <source>
        <strain evidence="7 8">SCRP324</strain>
    </source>
</reference>
<organism evidence="7 8">
    <name type="scientific">Phytophthora rubi</name>
    <dbReference type="NCBI Taxonomy" id="129364"/>
    <lineage>
        <taxon>Eukaryota</taxon>
        <taxon>Sar</taxon>
        <taxon>Stramenopiles</taxon>
        <taxon>Oomycota</taxon>
        <taxon>Peronosporomycetes</taxon>
        <taxon>Peronosporales</taxon>
        <taxon>Peronosporaceae</taxon>
        <taxon>Phytophthora</taxon>
    </lineage>
</organism>
<feature type="non-terminal residue" evidence="7">
    <location>
        <position position="109"/>
    </location>
</feature>
<comment type="subcellular location">
    <subcellularLocation>
        <location evidence="1">Host cell</location>
    </subcellularLocation>
    <subcellularLocation>
        <location evidence="2">Secreted</location>
    </subcellularLocation>
</comment>
<dbReference type="InterPro" id="IPR045379">
    <property type="entry name" value="Crinkler_N"/>
</dbReference>
<dbReference type="GO" id="GO:0043657">
    <property type="term" value="C:host cell"/>
    <property type="evidence" value="ECO:0007669"/>
    <property type="project" value="UniProtKB-SubCell"/>
</dbReference>
<dbReference type="AlphaFoldDB" id="A0A6A3G8H2"/>
<name>A0A6A3G8H2_9STRA</name>
<evidence type="ECO:0000256" key="4">
    <source>
        <dbReference type="SAM" id="MobiDB-lite"/>
    </source>
</evidence>
<evidence type="ECO:0000259" key="6">
    <source>
        <dbReference type="Pfam" id="PF20147"/>
    </source>
</evidence>
<protein>
    <recommendedName>
        <fullName evidence="6">Crinkler effector protein N-terminal domain-containing protein</fullName>
    </recommendedName>
</protein>
<comment type="caution">
    <text evidence="7">The sequence shown here is derived from an EMBL/GenBank/DDBJ whole genome shotgun (WGS) entry which is preliminary data.</text>
</comment>
<proteinExistence type="predicted"/>
<dbReference type="EMBL" id="QXFU01009492">
    <property type="protein sequence ID" value="KAE8954834.1"/>
    <property type="molecule type" value="Genomic_DNA"/>
</dbReference>
<dbReference type="Proteomes" id="UP000435112">
    <property type="component" value="Unassembled WGS sequence"/>
</dbReference>
<feature type="domain" description="Crinkler effector protein N-terminal" evidence="6">
    <location>
        <begin position="18"/>
        <end position="104"/>
    </location>
</feature>
<feature type="signal peptide" evidence="5">
    <location>
        <begin position="1"/>
        <end position="16"/>
    </location>
</feature>
<sequence>MVKLLLSYAIVGLAKGDGVEIDDDLPVWKLEDAIREKEKSKGRVIGELQLFLAKKDGAWLESDSEDVKKLKKGEKTGAVEALTSEEKELQGESGLQTVLTGMPKPSTDQ</sequence>
<evidence type="ECO:0000313" key="7">
    <source>
        <dbReference type="EMBL" id="KAE8954834.1"/>
    </source>
</evidence>
<dbReference type="GO" id="GO:0005576">
    <property type="term" value="C:extracellular region"/>
    <property type="evidence" value="ECO:0007669"/>
    <property type="project" value="UniProtKB-SubCell"/>
</dbReference>
<feature type="region of interest" description="Disordered" evidence="4">
    <location>
        <begin position="81"/>
        <end position="109"/>
    </location>
</feature>
<evidence type="ECO:0000256" key="1">
    <source>
        <dbReference type="ARBA" id="ARBA00004340"/>
    </source>
</evidence>
<evidence type="ECO:0000256" key="5">
    <source>
        <dbReference type="SAM" id="SignalP"/>
    </source>
</evidence>
<evidence type="ECO:0000313" key="8">
    <source>
        <dbReference type="Proteomes" id="UP000435112"/>
    </source>
</evidence>
<dbReference type="OrthoDB" id="165609at2759"/>
<evidence type="ECO:0000256" key="3">
    <source>
        <dbReference type="ARBA" id="ARBA00022525"/>
    </source>
</evidence>
<keyword evidence="3" id="KW-0964">Secreted</keyword>